<gene>
    <name evidence="3" type="ORF">NTEN_LOCUS2195</name>
</gene>
<dbReference type="AlphaFoldDB" id="A0A6H5FZS8"/>
<feature type="region of interest" description="Disordered" evidence="1">
    <location>
        <begin position="107"/>
        <end position="195"/>
    </location>
</feature>
<feature type="domain" description="AP-3 complex subunit delta" evidence="2">
    <location>
        <begin position="10"/>
        <end position="143"/>
    </location>
</feature>
<feature type="region of interest" description="Disordered" evidence="1">
    <location>
        <begin position="483"/>
        <end position="518"/>
    </location>
</feature>
<protein>
    <recommendedName>
        <fullName evidence="2">AP-3 complex subunit delta domain-containing protein</fullName>
    </recommendedName>
</protein>
<feature type="compositionally biased region" description="Basic residues" evidence="1">
    <location>
        <begin position="69"/>
        <end position="79"/>
    </location>
</feature>
<evidence type="ECO:0000313" key="3">
    <source>
        <dbReference type="EMBL" id="CAA9995404.1"/>
    </source>
</evidence>
<dbReference type="SMART" id="SM01354">
    <property type="entry name" value="BLVR"/>
    <property type="match status" value="1"/>
</dbReference>
<keyword evidence="4" id="KW-1185">Reference proteome</keyword>
<feature type="compositionally biased region" description="Basic and acidic residues" evidence="1">
    <location>
        <begin position="170"/>
        <end position="195"/>
    </location>
</feature>
<evidence type="ECO:0000313" key="4">
    <source>
        <dbReference type="Proteomes" id="UP000479000"/>
    </source>
</evidence>
<organism evidence="3 4">
    <name type="scientific">Nesidiocoris tenuis</name>
    <dbReference type="NCBI Taxonomy" id="355587"/>
    <lineage>
        <taxon>Eukaryota</taxon>
        <taxon>Metazoa</taxon>
        <taxon>Ecdysozoa</taxon>
        <taxon>Arthropoda</taxon>
        <taxon>Hexapoda</taxon>
        <taxon>Insecta</taxon>
        <taxon>Pterygota</taxon>
        <taxon>Neoptera</taxon>
        <taxon>Paraneoptera</taxon>
        <taxon>Hemiptera</taxon>
        <taxon>Heteroptera</taxon>
        <taxon>Panheteroptera</taxon>
        <taxon>Cimicomorpha</taxon>
        <taxon>Miridae</taxon>
        <taxon>Dicyphina</taxon>
        <taxon>Nesidiocoris</taxon>
    </lineage>
</organism>
<dbReference type="EMBL" id="CADCXU010003296">
    <property type="protein sequence ID" value="CAA9995404.1"/>
    <property type="molecule type" value="Genomic_DNA"/>
</dbReference>
<proteinExistence type="predicted"/>
<feature type="compositionally biased region" description="Basic and acidic residues" evidence="1">
    <location>
        <begin position="431"/>
        <end position="442"/>
    </location>
</feature>
<dbReference type="GO" id="GO:0030123">
    <property type="term" value="C:AP-3 adaptor complex"/>
    <property type="evidence" value="ECO:0007669"/>
    <property type="project" value="InterPro"/>
</dbReference>
<feature type="region of interest" description="Disordered" evidence="1">
    <location>
        <begin position="66"/>
        <end position="95"/>
    </location>
</feature>
<evidence type="ECO:0000259" key="2">
    <source>
        <dbReference type="SMART" id="SM01354"/>
    </source>
</evidence>
<dbReference type="Proteomes" id="UP000479000">
    <property type="component" value="Unassembled WGS sequence"/>
</dbReference>
<reference evidence="3 4" key="1">
    <citation type="submission" date="2020-02" db="EMBL/GenBank/DDBJ databases">
        <authorList>
            <person name="Ferguson B K."/>
        </authorList>
    </citation>
    <scope>NUCLEOTIDE SEQUENCE [LARGE SCALE GENOMIC DNA]</scope>
</reference>
<dbReference type="OrthoDB" id="10264595at2759"/>
<dbReference type="GO" id="GO:0015031">
    <property type="term" value="P:protein transport"/>
    <property type="evidence" value="ECO:0007669"/>
    <property type="project" value="InterPro"/>
</dbReference>
<accession>A0A6H5FZS8</accession>
<feature type="compositionally biased region" description="Basic and acidic residues" evidence="1">
    <location>
        <begin position="489"/>
        <end position="498"/>
    </location>
</feature>
<feature type="region of interest" description="Disordered" evidence="1">
    <location>
        <begin position="413"/>
        <end position="448"/>
    </location>
</feature>
<sequence>MTSNHFGFQISEIVLEKLPQFVNSGDLEVQERACSALELVKNVKSQLEKGETQVVEAVTVLFAGSDKEKKKKKKRKDKGKAKDETSDNDDEIASSKIVPVVKDVHVFSGGEMPDGVDDSGDDGKSENDFDMDDPHRALDINLDEPLKDEERRIRPSHHVIKYSSPSPPELGDKPVKKSKKEKEKKSKSSKSEDYHVRPLGGLESQAVAYLVITNYSRDSLKNIEINVAHTDDVQLINEVFVKTNTQLLLYLFYEKCVHIPDLESENQGFFHHDVRPHLIIRNLKNGDNLCNNHLSISVSSNLNLCRIGMVRKVFDDTAEIEPKTREKKSFSQEPSLLTAYISEAVGVAKIYDLIRSTRCRSVVTTSSVKQFPRSVRREVSMRGDGQVAMGVNRTRHAGASHASRCARLVSHSHNPSQCHHYSRLRQLKSSRPSDRPVRRPVERLSGAYPTMGLRRPRLSARRLSGSYAMGGLRLHVHVDIRRPVSGRQETSERDEAAAKRRAISRQRDGDGPFGSVRQPIAHHELRARRHVLRLVDPVHHCPSLRGHHWQ</sequence>
<feature type="compositionally biased region" description="Basic and acidic residues" evidence="1">
    <location>
        <begin position="121"/>
        <end position="153"/>
    </location>
</feature>
<name>A0A6H5FZS8_9HEMI</name>
<evidence type="ECO:0000256" key="1">
    <source>
        <dbReference type="SAM" id="MobiDB-lite"/>
    </source>
</evidence>
<dbReference type="Pfam" id="PF06375">
    <property type="entry name" value="AP3D1"/>
    <property type="match status" value="1"/>
</dbReference>
<dbReference type="InterPro" id="IPR010474">
    <property type="entry name" value="AP3D_dom_metazoa"/>
</dbReference>